<dbReference type="GO" id="GO:0045259">
    <property type="term" value="C:proton-transporting ATP synthase complex"/>
    <property type="evidence" value="ECO:0007669"/>
    <property type="project" value="UniProtKB-KW"/>
</dbReference>
<dbReference type="PANTHER" id="PTHR11410:SF0">
    <property type="entry name" value="ATP SYNTHASE SUBUNIT A"/>
    <property type="match status" value="1"/>
</dbReference>
<reference evidence="13" key="1">
    <citation type="journal article" date="2016" name="Zool. Scr.">
        <title>Mitogenomics of Vetigastropoda: insights into the evolution of pallial symmetry.</title>
        <authorList>
            <person name="Uribe J.E."/>
            <person name="Kano Y."/>
            <person name="Templado J."/>
            <person name="Zardoya R."/>
        </authorList>
    </citation>
    <scope>NUCLEOTIDE SEQUENCE</scope>
</reference>
<evidence type="ECO:0000313" key="13">
    <source>
        <dbReference type="EMBL" id="AMA07337.1"/>
    </source>
</evidence>
<dbReference type="InterPro" id="IPR035908">
    <property type="entry name" value="F0_ATP_A_sf"/>
</dbReference>
<dbReference type="GO" id="GO:0046933">
    <property type="term" value="F:proton-transporting ATP synthase activity, rotational mechanism"/>
    <property type="evidence" value="ECO:0007669"/>
    <property type="project" value="TreeGrafter"/>
</dbReference>
<evidence type="ECO:0000256" key="4">
    <source>
        <dbReference type="ARBA" id="ARBA00022547"/>
    </source>
</evidence>
<dbReference type="Gene3D" id="1.20.120.220">
    <property type="entry name" value="ATP synthase, F0 complex, subunit A"/>
    <property type="match status" value="1"/>
</dbReference>
<evidence type="ECO:0000256" key="12">
    <source>
        <dbReference type="SAM" id="Phobius"/>
    </source>
</evidence>
<feature type="transmembrane region" description="Helical" evidence="12">
    <location>
        <begin position="71"/>
        <end position="95"/>
    </location>
</feature>
<dbReference type="InterPro" id="IPR023011">
    <property type="entry name" value="ATP_synth_F0_asu_AS"/>
</dbReference>
<feature type="transmembrane region" description="Helical" evidence="12">
    <location>
        <begin position="131"/>
        <end position="153"/>
    </location>
</feature>
<evidence type="ECO:0000256" key="11">
    <source>
        <dbReference type="RuleBase" id="RU004450"/>
    </source>
</evidence>
<dbReference type="NCBIfam" id="TIGR01131">
    <property type="entry name" value="ATP_synt_6_or_A"/>
    <property type="match status" value="1"/>
</dbReference>
<dbReference type="InterPro" id="IPR045083">
    <property type="entry name" value="ATP_synth_F0_asu_bact/mt"/>
</dbReference>
<sequence length="233" mass="25614">MMGDIFSSFDDHNGVFMSYYLLMWTVSLLFVSNLNMTYWAGPGRWLQVGGLLNSVVFQQVTRSLGFRLGGFVSFVSSLFSLIIFMNLVSLVPYVFSVTSHLVTTFSFGLPFWMSLIISSFFYNLIGSVAGLLPAGAPAVLNPFLVLVETVSIFMRPCTLSIRLTANMSAGHIVLGLIGVYLMGSVVGSGGLSFLSLLMLLFVQIGYFMFEFGVSLIQAYIFSLLVTLYANEHA</sequence>
<evidence type="ECO:0000256" key="7">
    <source>
        <dbReference type="ARBA" id="ARBA00022989"/>
    </source>
</evidence>
<evidence type="ECO:0000256" key="2">
    <source>
        <dbReference type="ARBA" id="ARBA00006810"/>
    </source>
</evidence>
<name>A0A0X9TLK8_DIOGA</name>
<dbReference type="Pfam" id="PF00119">
    <property type="entry name" value="ATP-synt_A"/>
    <property type="match status" value="1"/>
</dbReference>
<feature type="transmembrane region" description="Helical" evidence="12">
    <location>
        <begin position="173"/>
        <end position="201"/>
    </location>
</feature>
<dbReference type="PRINTS" id="PR00123">
    <property type="entry name" value="ATPASEA"/>
</dbReference>
<keyword evidence="5 12" id="KW-0812">Transmembrane</keyword>
<geneLocation type="mitochondrion" evidence="13"/>
<keyword evidence="7 12" id="KW-1133">Transmembrane helix</keyword>
<dbReference type="EMBL" id="KT207825">
    <property type="protein sequence ID" value="AMA07337.1"/>
    <property type="molecule type" value="Genomic_DNA"/>
</dbReference>
<keyword evidence="6" id="KW-0375">Hydrogen ion transport</keyword>
<comment type="subcellular location">
    <subcellularLocation>
        <location evidence="1">Membrane</location>
        <topology evidence="1">Multi-pass membrane protein</topology>
    </subcellularLocation>
    <subcellularLocation>
        <location evidence="11">Mitochondrion inner membrane</location>
        <topology evidence="11">Multi-pass membrane protein</topology>
    </subcellularLocation>
</comment>
<keyword evidence="8" id="KW-0406">Ion transport</keyword>
<keyword evidence="13" id="KW-0496">Mitochondrion</keyword>
<keyword evidence="4" id="KW-0138">CF(0)</keyword>
<evidence type="ECO:0000256" key="9">
    <source>
        <dbReference type="ARBA" id="ARBA00023136"/>
    </source>
</evidence>
<protein>
    <recommendedName>
        <fullName evidence="11">ATP synthase subunit a</fullName>
    </recommendedName>
</protein>
<dbReference type="PANTHER" id="PTHR11410">
    <property type="entry name" value="ATP SYNTHASE SUBUNIT A"/>
    <property type="match status" value="1"/>
</dbReference>
<evidence type="ECO:0000256" key="3">
    <source>
        <dbReference type="ARBA" id="ARBA00022448"/>
    </source>
</evidence>
<evidence type="ECO:0000256" key="10">
    <source>
        <dbReference type="ARBA" id="ARBA00023310"/>
    </source>
</evidence>
<gene>
    <name evidence="13" type="primary">ATP6</name>
</gene>
<keyword evidence="3" id="KW-0813">Transport</keyword>
<dbReference type="PROSITE" id="PS00449">
    <property type="entry name" value="ATPASE_A"/>
    <property type="match status" value="1"/>
</dbReference>
<feature type="transmembrane region" description="Helical" evidence="12">
    <location>
        <begin position="107"/>
        <end position="125"/>
    </location>
</feature>
<evidence type="ECO:0000256" key="5">
    <source>
        <dbReference type="ARBA" id="ARBA00022692"/>
    </source>
</evidence>
<feature type="transmembrane region" description="Helical" evidence="12">
    <location>
        <begin position="207"/>
        <end position="229"/>
    </location>
</feature>
<proteinExistence type="inferred from homology"/>
<evidence type="ECO:0000256" key="8">
    <source>
        <dbReference type="ARBA" id="ARBA00023065"/>
    </source>
</evidence>
<dbReference type="AlphaFoldDB" id="A0A0X9TLK8"/>
<accession>A0A0X9TLK8</accession>
<keyword evidence="9 12" id="KW-0472">Membrane</keyword>
<keyword evidence="10" id="KW-0066">ATP synthesis</keyword>
<dbReference type="CDD" id="cd00310">
    <property type="entry name" value="ATP-synt_Fo_a_6"/>
    <property type="match status" value="1"/>
</dbReference>
<dbReference type="SUPFAM" id="SSF81336">
    <property type="entry name" value="F1F0 ATP synthase subunit A"/>
    <property type="match status" value="1"/>
</dbReference>
<organism evidence="13">
    <name type="scientific">Diodora graeca</name>
    <name type="common">Greek keyhole limpet</name>
    <name type="synonym">Patella graeca</name>
    <dbReference type="NCBI Taxonomy" id="120387"/>
    <lineage>
        <taxon>Eukaryota</taxon>
        <taxon>Metazoa</taxon>
        <taxon>Spiralia</taxon>
        <taxon>Lophotrochozoa</taxon>
        <taxon>Mollusca</taxon>
        <taxon>Gastropoda</taxon>
        <taxon>Vetigastropoda</taxon>
        <taxon>Lepetellida</taxon>
        <taxon>Fissurelloidea</taxon>
        <taxon>Fissurellidae</taxon>
        <taxon>Diodora</taxon>
    </lineage>
</organism>
<evidence type="ECO:0000256" key="1">
    <source>
        <dbReference type="ARBA" id="ARBA00004141"/>
    </source>
</evidence>
<dbReference type="InterPro" id="IPR000568">
    <property type="entry name" value="ATP_synth_F0_asu"/>
</dbReference>
<evidence type="ECO:0000256" key="6">
    <source>
        <dbReference type="ARBA" id="ARBA00022781"/>
    </source>
</evidence>
<comment type="similarity">
    <text evidence="2">Belongs to the ATPase A chain family.</text>
</comment>
<feature type="transmembrane region" description="Helical" evidence="12">
    <location>
        <begin position="21"/>
        <end position="41"/>
    </location>
</feature>
<dbReference type="GO" id="GO:0005743">
    <property type="term" value="C:mitochondrial inner membrane"/>
    <property type="evidence" value="ECO:0007669"/>
    <property type="project" value="UniProtKB-SubCell"/>
</dbReference>